<accession>A0ABV6NUR3</accession>
<comment type="caution">
    <text evidence="1">The sequence shown here is derived from an EMBL/GenBank/DDBJ whole genome shotgun (WGS) entry which is preliminary data.</text>
</comment>
<name>A0ABV6NUR3_9ACTN</name>
<dbReference type="RefSeq" id="WP_377337585.1">
    <property type="nucleotide sequence ID" value="NZ_JBHLUE010000006.1"/>
</dbReference>
<gene>
    <name evidence="1" type="ORF">ACFFHU_10310</name>
</gene>
<dbReference type="EMBL" id="JBHLUE010000006">
    <property type="protein sequence ID" value="MFC0564526.1"/>
    <property type="molecule type" value="Genomic_DNA"/>
</dbReference>
<organism evidence="1 2">
    <name type="scientific">Plantactinospora siamensis</name>
    <dbReference type="NCBI Taxonomy" id="555372"/>
    <lineage>
        <taxon>Bacteria</taxon>
        <taxon>Bacillati</taxon>
        <taxon>Actinomycetota</taxon>
        <taxon>Actinomycetes</taxon>
        <taxon>Micromonosporales</taxon>
        <taxon>Micromonosporaceae</taxon>
        <taxon>Plantactinospora</taxon>
    </lineage>
</organism>
<evidence type="ECO:0000313" key="1">
    <source>
        <dbReference type="EMBL" id="MFC0564526.1"/>
    </source>
</evidence>
<dbReference type="Proteomes" id="UP001589894">
    <property type="component" value="Unassembled WGS sequence"/>
</dbReference>
<evidence type="ECO:0000313" key="2">
    <source>
        <dbReference type="Proteomes" id="UP001589894"/>
    </source>
</evidence>
<sequence length="179" mass="19152">MGLFRRRPKLPADRRPALAADERVLAWAEVGESGGGDGVVVATNRGLWLPDVAERPGWHELHKAVWSGRELAVTPATGTAERDGYLVVADAPVRTYLLLAPGDLPEQVRARLTRSVGYTVHHRLDRGGLRVVGRRVSGVDGLTWTVRYDPGTPADDPAVVDRTGELVAAARAAATPAGL</sequence>
<reference evidence="1 2" key="1">
    <citation type="submission" date="2024-09" db="EMBL/GenBank/DDBJ databases">
        <authorList>
            <person name="Sun Q."/>
            <person name="Mori K."/>
        </authorList>
    </citation>
    <scope>NUCLEOTIDE SEQUENCE [LARGE SCALE GENOMIC DNA]</scope>
    <source>
        <strain evidence="1 2">TBRC 2205</strain>
    </source>
</reference>
<proteinExistence type="predicted"/>
<protein>
    <submittedName>
        <fullName evidence="1">Uncharacterized protein</fullName>
    </submittedName>
</protein>
<keyword evidence="2" id="KW-1185">Reference proteome</keyword>